<dbReference type="AlphaFoldDB" id="J3PF24"/>
<dbReference type="VEuPathDB" id="FungiDB:GGTG_12103"/>
<keyword evidence="3" id="KW-1185">Reference proteome</keyword>
<organism evidence="1">
    <name type="scientific">Gaeumannomyces tritici (strain R3-111a-1)</name>
    <name type="common">Wheat and barley take-all root rot fungus</name>
    <name type="synonym">Gaeumannomyces graminis var. tritici</name>
    <dbReference type="NCBI Taxonomy" id="644352"/>
    <lineage>
        <taxon>Eukaryota</taxon>
        <taxon>Fungi</taxon>
        <taxon>Dikarya</taxon>
        <taxon>Ascomycota</taxon>
        <taxon>Pezizomycotina</taxon>
        <taxon>Sordariomycetes</taxon>
        <taxon>Sordariomycetidae</taxon>
        <taxon>Magnaporthales</taxon>
        <taxon>Magnaporthaceae</taxon>
        <taxon>Gaeumannomyces</taxon>
    </lineage>
</organism>
<evidence type="ECO:0000313" key="2">
    <source>
        <dbReference type="EnsemblFungi" id="EJT71082"/>
    </source>
</evidence>
<gene>
    <name evidence="2" type="primary">20352561</name>
    <name evidence="1" type="ORF">GGTG_12103</name>
</gene>
<dbReference type="EMBL" id="GL385401">
    <property type="protein sequence ID" value="EJT71082.1"/>
    <property type="molecule type" value="Genomic_DNA"/>
</dbReference>
<dbReference type="EnsemblFungi" id="EJT71082">
    <property type="protein sequence ID" value="EJT71082"/>
    <property type="gene ID" value="GGTG_12103"/>
</dbReference>
<accession>J3PF24</accession>
<reference evidence="1" key="3">
    <citation type="submission" date="2010-09" db="EMBL/GenBank/DDBJ databases">
        <title>Annotation of Gaeumannomyces graminis var. tritici R3-111a-1.</title>
        <authorList>
            <consortium name="The Broad Institute Genome Sequencing Platform"/>
            <person name="Ma L.-J."/>
            <person name="Dead R."/>
            <person name="Young S.K."/>
            <person name="Zeng Q."/>
            <person name="Gargeya S."/>
            <person name="Fitzgerald M."/>
            <person name="Haas B."/>
            <person name="Abouelleil A."/>
            <person name="Alvarado L."/>
            <person name="Arachchi H.M."/>
            <person name="Berlin A."/>
            <person name="Brown A."/>
            <person name="Chapman S.B."/>
            <person name="Chen Z."/>
            <person name="Dunbar C."/>
            <person name="Freedman E."/>
            <person name="Gearin G."/>
            <person name="Gellesch M."/>
            <person name="Goldberg J."/>
            <person name="Griggs A."/>
            <person name="Gujja S."/>
            <person name="Heiman D."/>
            <person name="Howarth C."/>
            <person name="Larson L."/>
            <person name="Lui A."/>
            <person name="MacDonald P.J.P."/>
            <person name="Mehta T."/>
            <person name="Montmayeur A."/>
            <person name="Murphy C."/>
            <person name="Neiman D."/>
            <person name="Pearson M."/>
            <person name="Priest M."/>
            <person name="Roberts A."/>
            <person name="Saif S."/>
            <person name="Shea T."/>
            <person name="Shenoy N."/>
            <person name="Sisk P."/>
            <person name="Stolte C."/>
            <person name="Sykes S."/>
            <person name="Yandava C."/>
            <person name="Wortman J."/>
            <person name="Nusbaum C."/>
            <person name="Birren B."/>
        </authorList>
    </citation>
    <scope>NUCLEOTIDE SEQUENCE</scope>
    <source>
        <strain evidence="1">R3-111a-1</strain>
    </source>
</reference>
<protein>
    <submittedName>
        <fullName evidence="1 2">Uncharacterized protein</fullName>
    </submittedName>
</protein>
<reference evidence="3" key="1">
    <citation type="submission" date="2010-07" db="EMBL/GenBank/DDBJ databases">
        <title>The genome sequence of Gaeumannomyces graminis var. tritici strain R3-111a-1.</title>
        <authorList>
            <consortium name="The Broad Institute Genome Sequencing Platform"/>
            <person name="Ma L.-J."/>
            <person name="Dead R."/>
            <person name="Young S."/>
            <person name="Zeng Q."/>
            <person name="Koehrsen M."/>
            <person name="Alvarado L."/>
            <person name="Berlin A."/>
            <person name="Chapman S.B."/>
            <person name="Chen Z."/>
            <person name="Freedman E."/>
            <person name="Gellesch M."/>
            <person name="Goldberg J."/>
            <person name="Griggs A."/>
            <person name="Gujja S."/>
            <person name="Heilman E.R."/>
            <person name="Heiman D."/>
            <person name="Hepburn T."/>
            <person name="Howarth C."/>
            <person name="Jen D."/>
            <person name="Larson L."/>
            <person name="Mehta T."/>
            <person name="Neiman D."/>
            <person name="Pearson M."/>
            <person name="Roberts A."/>
            <person name="Saif S."/>
            <person name="Shea T."/>
            <person name="Shenoy N."/>
            <person name="Sisk P."/>
            <person name="Stolte C."/>
            <person name="Sykes S."/>
            <person name="Walk T."/>
            <person name="White J."/>
            <person name="Yandava C."/>
            <person name="Haas B."/>
            <person name="Nusbaum C."/>
            <person name="Birren B."/>
        </authorList>
    </citation>
    <scope>NUCLEOTIDE SEQUENCE [LARGE SCALE GENOMIC DNA]</scope>
    <source>
        <strain evidence="3">R3-111a-1</strain>
    </source>
</reference>
<reference evidence="1" key="2">
    <citation type="submission" date="2010-07" db="EMBL/GenBank/DDBJ databases">
        <authorList>
            <consortium name="The Broad Institute Genome Sequencing Platform"/>
            <consortium name="Broad Institute Genome Sequencing Center for Infectious Disease"/>
            <person name="Ma L.-J."/>
            <person name="Dead R."/>
            <person name="Young S."/>
            <person name="Zeng Q."/>
            <person name="Koehrsen M."/>
            <person name="Alvarado L."/>
            <person name="Berlin A."/>
            <person name="Chapman S.B."/>
            <person name="Chen Z."/>
            <person name="Freedman E."/>
            <person name="Gellesch M."/>
            <person name="Goldberg J."/>
            <person name="Griggs A."/>
            <person name="Gujja S."/>
            <person name="Heilman E.R."/>
            <person name="Heiman D."/>
            <person name="Hepburn T."/>
            <person name="Howarth C."/>
            <person name="Jen D."/>
            <person name="Larson L."/>
            <person name="Mehta T."/>
            <person name="Neiman D."/>
            <person name="Pearson M."/>
            <person name="Roberts A."/>
            <person name="Saif S."/>
            <person name="Shea T."/>
            <person name="Shenoy N."/>
            <person name="Sisk P."/>
            <person name="Stolte C."/>
            <person name="Sykes S."/>
            <person name="Walk T."/>
            <person name="White J."/>
            <person name="Yandava C."/>
            <person name="Haas B."/>
            <person name="Nusbaum C."/>
            <person name="Birren B."/>
        </authorList>
    </citation>
    <scope>NUCLEOTIDE SEQUENCE</scope>
    <source>
        <strain evidence="1">R3-111a-1</strain>
    </source>
</reference>
<reference evidence="2" key="5">
    <citation type="submission" date="2018-04" db="UniProtKB">
        <authorList>
            <consortium name="EnsemblFungi"/>
        </authorList>
    </citation>
    <scope>IDENTIFICATION</scope>
    <source>
        <strain evidence="2">R3-111a-1</strain>
    </source>
</reference>
<reference evidence="2" key="4">
    <citation type="journal article" date="2015" name="G3 (Bethesda)">
        <title>Genome sequences of three phytopathogenic species of the Magnaporthaceae family of fungi.</title>
        <authorList>
            <person name="Okagaki L.H."/>
            <person name="Nunes C.C."/>
            <person name="Sailsbery J."/>
            <person name="Clay B."/>
            <person name="Brown D."/>
            <person name="John T."/>
            <person name="Oh Y."/>
            <person name="Young N."/>
            <person name="Fitzgerald M."/>
            <person name="Haas B.J."/>
            <person name="Zeng Q."/>
            <person name="Young S."/>
            <person name="Adiconis X."/>
            <person name="Fan L."/>
            <person name="Levin J.Z."/>
            <person name="Mitchell T.K."/>
            <person name="Okubara P.A."/>
            <person name="Farman M.L."/>
            <person name="Kohn L.M."/>
            <person name="Birren B."/>
            <person name="Ma L.-J."/>
            <person name="Dean R.A."/>
        </authorList>
    </citation>
    <scope>NUCLEOTIDE SEQUENCE</scope>
    <source>
        <strain evidence="2">R3-111a-1</strain>
    </source>
</reference>
<dbReference type="GeneID" id="20352561"/>
<evidence type="ECO:0000313" key="3">
    <source>
        <dbReference type="Proteomes" id="UP000006039"/>
    </source>
</evidence>
<dbReference type="Proteomes" id="UP000006039">
    <property type="component" value="Unassembled WGS sequence"/>
</dbReference>
<proteinExistence type="predicted"/>
<name>J3PF24_GAET3</name>
<evidence type="ECO:0000313" key="1">
    <source>
        <dbReference type="EMBL" id="EJT71082.1"/>
    </source>
</evidence>
<dbReference type="HOGENOM" id="CLU_1532654_0_0_1"/>
<sequence length="175" mass="19153">MTALRLVRCKRAASAPTLPARNSGDVVPFIALEEHWLSTDETELQGLRDRVPRLVEVGPERTAAMVEGNVAVQVVSHAATSQSAMRMAPEVRAANDNYAWIETNLLLGRQLFLVGHQKYLLQEEAPVACVCGACGRVDQRRGIHGIVSTGMPERGWCASPAWRDRRSRGAIWPGG</sequence>
<dbReference type="RefSeq" id="XP_009228260.1">
    <property type="nucleotide sequence ID" value="XM_009229996.1"/>
</dbReference>